<dbReference type="PANTHER" id="PTHR43669:SF3">
    <property type="entry name" value="ALCOHOL DEHYDROGENASE, PUTATIVE (AFU_ORTHOLOGUE AFUA_3G03445)-RELATED"/>
    <property type="match status" value="1"/>
</dbReference>
<name>A0A326UMZ8_THEHA</name>
<evidence type="ECO:0000256" key="2">
    <source>
        <dbReference type="ARBA" id="ARBA00023002"/>
    </source>
</evidence>
<dbReference type="GO" id="GO:0016491">
    <property type="term" value="F:oxidoreductase activity"/>
    <property type="evidence" value="ECO:0007669"/>
    <property type="project" value="UniProtKB-KW"/>
</dbReference>
<reference evidence="3 4" key="1">
    <citation type="submission" date="2018-06" db="EMBL/GenBank/DDBJ databases">
        <title>Genomic Encyclopedia of Archaeal and Bacterial Type Strains, Phase II (KMG-II): from individual species to whole genera.</title>
        <authorList>
            <person name="Goeker M."/>
        </authorList>
    </citation>
    <scope>NUCLEOTIDE SEQUENCE [LARGE SCALE GENOMIC DNA]</scope>
    <source>
        <strain evidence="3 4">ATCC BAA-1881</strain>
    </source>
</reference>
<dbReference type="CDD" id="cd05233">
    <property type="entry name" value="SDR_c"/>
    <property type="match status" value="1"/>
</dbReference>
<keyword evidence="2" id="KW-0560">Oxidoreductase</keyword>
<organism evidence="3 4">
    <name type="scientific">Thermosporothrix hazakensis</name>
    <dbReference type="NCBI Taxonomy" id="644383"/>
    <lineage>
        <taxon>Bacteria</taxon>
        <taxon>Bacillati</taxon>
        <taxon>Chloroflexota</taxon>
        <taxon>Ktedonobacteria</taxon>
        <taxon>Ktedonobacterales</taxon>
        <taxon>Thermosporotrichaceae</taxon>
        <taxon>Thermosporothrix</taxon>
    </lineage>
</organism>
<accession>A0A326UMZ8</accession>
<dbReference type="SUPFAM" id="SSF51735">
    <property type="entry name" value="NAD(P)-binding Rossmann-fold domains"/>
    <property type="match status" value="1"/>
</dbReference>
<sequence>MGLETARLLVAGSAKVLLTGRNEVNLEAARQEFGSKAHVVRSDATIMADIDALKPIVEEKSGKVELLFIHVGTALFEPFEQVTEESYARQFQVNTKGHFSRCNACFLHCGMEMQSS</sequence>
<dbReference type="Gene3D" id="3.40.50.720">
    <property type="entry name" value="NAD(P)-binding Rossmann-like Domain"/>
    <property type="match status" value="1"/>
</dbReference>
<comment type="caution">
    <text evidence="3">The sequence shown here is derived from an EMBL/GenBank/DDBJ whole genome shotgun (WGS) entry which is preliminary data.</text>
</comment>
<gene>
    <name evidence="3" type="ORF">EI42_02332</name>
</gene>
<proteinExistence type="inferred from homology"/>
<dbReference type="EMBL" id="QKUF01000006">
    <property type="protein sequence ID" value="PZW31235.1"/>
    <property type="molecule type" value="Genomic_DNA"/>
</dbReference>
<dbReference type="PANTHER" id="PTHR43669">
    <property type="entry name" value="5-KETO-D-GLUCONATE 5-REDUCTASE"/>
    <property type="match status" value="1"/>
</dbReference>
<dbReference type="InterPro" id="IPR002347">
    <property type="entry name" value="SDR_fam"/>
</dbReference>
<keyword evidence="4" id="KW-1185">Reference proteome</keyword>
<comment type="similarity">
    <text evidence="1">Belongs to the short-chain dehydrogenases/reductases (SDR) family.</text>
</comment>
<evidence type="ECO:0000313" key="4">
    <source>
        <dbReference type="Proteomes" id="UP000248806"/>
    </source>
</evidence>
<evidence type="ECO:0000313" key="3">
    <source>
        <dbReference type="EMBL" id="PZW31235.1"/>
    </source>
</evidence>
<dbReference type="InterPro" id="IPR036291">
    <property type="entry name" value="NAD(P)-bd_dom_sf"/>
</dbReference>
<evidence type="ECO:0000256" key="1">
    <source>
        <dbReference type="ARBA" id="ARBA00006484"/>
    </source>
</evidence>
<dbReference type="Pfam" id="PF00106">
    <property type="entry name" value="adh_short"/>
    <property type="match status" value="1"/>
</dbReference>
<dbReference type="Proteomes" id="UP000248806">
    <property type="component" value="Unassembled WGS sequence"/>
</dbReference>
<dbReference type="AlphaFoldDB" id="A0A326UMZ8"/>
<protein>
    <submittedName>
        <fullName evidence="3">Short subunit dehydrogenase</fullName>
    </submittedName>
</protein>